<dbReference type="FunFam" id="1.10.287.2620:FF:000001">
    <property type="entry name" value="Cytoplasmic dynein heavy chain 1"/>
    <property type="match status" value="1"/>
</dbReference>
<feature type="coiled-coil region" evidence="14">
    <location>
        <begin position="3189"/>
        <end position="3248"/>
    </location>
</feature>
<feature type="region of interest" description="Disordered" evidence="15">
    <location>
        <begin position="84"/>
        <end position="110"/>
    </location>
</feature>
<dbReference type="InterPro" id="IPR035699">
    <property type="entry name" value="AAA_6"/>
</dbReference>
<dbReference type="FunFam" id="1.10.8.710:FF:000001">
    <property type="entry name" value="Dynein axonemal heavy chain 2"/>
    <property type="match status" value="1"/>
</dbReference>
<dbReference type="FunFam" id="3.40.50.300:FF:000063">
    <property type="entry name" value="dynein heavy chain 6, axonemal"/>
    <property type="match status" value="1"/>
</dbReference>
<dbReference type="FunFam" id="3.40.50.300:FF:000049">
    <property type="entry name" value="Dynein, axonemal, heavy chain 5"/>
    <property type="match status" value="1"/>
</dbReference>
<keyword evidence="5" id="KW-0677">Repeat</keyword>
<gene>
    <name evidence="17" type="primary">Dnah1</name>
    <name evidence="17" type="ORF">AWC38_SpisGene6412</name>
</gene>
<dbReference type="InterPro" id="IPR027417">
    <property type="entry name" value="P-loop_NTPase"/>
</dbReference>
<evidence type="ECO:0000256" key="7">
    <source>
        <dbReference type="ARBA" id="ARBA00022840"/>
    </source>
</evidence>
<evidence type="ECO:0000313" key="18">
    <source>
        <dbReference type="Proteomes" id="UP000225706"/>
    </source>
</evidence>
<dbReference type="SUPFAM" id="SSF52540">
    <property type="entry name" value="P-loop containing nucleoside triphosphate hydrolases"/>
    <property type="match status" value="4"/>
</dbReference>
<dbReference type="FunFam" id="1.10.8.720:FF:000001">
    <property type="entry name" value="dynein heavy chain 7, axonemal"/>
    <property type="match status" value="1"/>
</dbReference>
<dbReference type="STRING" id="50429.A0A2B4SDS4"/>
<dbReference type="InterPro" id="IPR024317">
    <property type="entry name" value="Dynein_heavy_chain_D4_dom"/>
</dbReference>
<evidence type="ECO:0000256" key="13">
    <source>
        <dbReference type="ARBA" id="ARBA00023273"/>
    </source>
</evidence>
<evidence type="ECO:0000256" key="9">
    <source>
        <dbReference type="ARBA" id="ARBA00023054"/>
    </source>
</evidence>
<dbReference type="Gene3D" id="1.20.1270.280">
    <property type="match status" value="1"/>
</dbReference>
<dbReference type="Gene3D" id="1.10.8.720">
    <property type="entry name" value="Region D6 of dynein motor"/>
    <property type="match status" value="1"/>
</dbReference>
<dbReference type="InterPro" id="IPR043160">
    <property type="entry name" value="Dynein_C_barrel"/>
</dbReference>
<dbReference type="InterPro" id="IPR035706">
    <property type="entry name" value="AAA_9"/>
</dbReference>
<keyword evidence="18" id="KW-1185">Reference proteome</keyword>
<dbReference type="InterPro" id="IPR042228">
    <property type="entry name" value="Dynein_linker_3"/>
</dbReference>
<dbReference type="GO" id="GO:0007018">
    <property type="term" value="P:microtubule-based movement"/>
    <property type="evidence" value="ECO:0007669"/>
    <property type="project" value="InterPro"/>
</dbReference>
<feature type="domain" description="AAA+ ATPase" evidence="16">
    <location>
        <begin position="2325"/>
        <end position="2519"/>
    </location>
</feature>
<dbReference type="Gene3D" id="3.20.180.20">
    <property type="entry name" value="Dynein heavy chain, N-terminal domain 2"/>
    <property type="match status" value="1"/>
</dbReference>
<feature type="compositionally biased region" description="Basic and acidic residues" evidence="15">
    <location>
        <begin position="33"/>
        <end position="42"/>
    </location>
</feature>
<dbReference type="InterPro" id="IPR042219">
    <property type="entry name" value="AAA_lid_11_sf"/>
</dbReference>
<keyword evidence="9 14" id="KW-0175">Coiled coil</keyword>
<feature type="region of interest" description="Disordered" evidence="15">
    <location>
        <begin position="524"/>
        <end position="549"/>
    </location>
</feature>
<dbReference type="InterPro" id="IPR004273">
    <property type="entry name" value="Dynein_heavy_D6_P-loop"/>
</dbReference>
<dbReference type="OrthoDB" id="5593012at2759"/>
<dbReference type="InterPro" id="IPR043157">
    <property type="entry name" value="Dynein_AAA1S"/>
</dbReference>
<accession>A0A2B4SDS4</accession>
<dbReference type="GO" id="GO:0030286">
    <property type="term" value="C:dynein complex"/>
    <property type="evidence" value="ECO:0007669"/>
    <property type="project" value="UniProtKB-KW"/>
</dbReference>
<dbReference type="Gene3D" id="1.20.920.30">
    <property type="match status" value="1"/>
</dbReference>
<feature type="coiled-coil region" evidence="14">
    <location>
        <begin position="481"/>
        <end position="508"/>
    </location>
</feature>
<reference evidence="18" key="1">
    <citation type="journal article" date="2017" name="bioRxiv">
        <title>Comparative analysis of the genomes of Stylophora pistillata and Acropora digitifera provides evidence for extensive differences between species of corals.</title>
        <authorList>
            <person name="Voolstra C.R."/>
            <person name="Li Y."/>
            <person name="Liew Y.J."/>
            <person name="Baumgarten S."/>
            <person name="Zoccola D."/>
            <person name="Flot J.-F."/>
            <person name="Tambutte S."/>
            <person name="Allemand D."/>
            <person name="Aranda M."/>
        </authorList>
    </citation>
    <scope>NUCLEOTIDE SEQUENCE [LARGE SCALE GENOMIC DNA]</scope>
</reference>
<dbReference type="GO" id="GO:0045505">
    <property type="term" value="F:dynein intermediate chain binding"/>
    <property type="evidence" value="ECO:0007669"/>
    <property type="project" value="InterPro"/>
</dbReference>
<dbReference type="Pfam" id="PF17857">
    <property type="entry name" value="AAA_lid_1"/>
    <property type="match status" value="1"/>
</dbReference>
<evidence type="ECO:0000256" key="12">
    <source>
        <dbReference type="ARBA" id="ARBA00023212"/>
    </source>
</evidence>
<dbReference type="FunFam" id="1.20.920.20:FF:000006">
    <property type="entry name" value="Dynein, axonemal, heavy chain 6"/>
    <property type="match status" value="1"/>
</dbReference>
<keyword evidence="6" id="KW-0547">Nucleotide-binding</keyword>
<dbReference type="FunFam" id="3.10.490.20:FF:000005">
    <property type="entry name" value="Dynein axonemal heavy chain 6"/>
    <property type="match status" value="1"/>
</dbReference>
<dbReference type="Pfam" id="PF12775">
    <property type="entry name" value="AAA_7"/>
    <property type="match status" value="2"/>
</dbReference>
<dbReference type="FunFam" id="3.40.50.300:FF:000153">
    <property type="entry name" value="Dynein axonemal heavy chain 1"/>
    <property type="match status" value="1"/>
</dbReference>
<dbReference type="InterPro" id="IPR041589">
    <property type="entry name" value="DNAH3_AAA_lid_1"/>
</dbReference>
<feature type="compositionally biased region" description="Polar residues" evidence="15">
    <location>
        <begin position="669"/>
        <end position="686"/>
    </location>
</feature>
<evidence type="ECO:0000256" key="10">
    <source>
        <dbReference type="ARBA" id="ARBA00023069"/>
    </source>
</evidence>
<comment type="caution">
    <text evidence="17">The sequence shown here is derived from an EMBL/GenBank/DDBJ whole genome shotgun (WGS) entry which is preliminary data.</text>
</comment>
<dbReference type="PROSITE" id="PS00675">
    <property type="entry name" value="SIGMA54_INTERACT_1"/>
    <property type="match status" value="1"/>
</dbReference>
<keyword evidence="10" id="KW-0969">Cilium</keyword>
<dbReference type="Gene3D" id="1.20.140.100">
    <property type="entry name" value="Dynein heavy chain, N-terminal domain 2"/>
    <property type="match status" value="1"/>
</dbReference>
<dbReference type="EMBL" id="LSMT01000076">
    <property type="protein sequence ID" value="PFX28824.1"/>
    <property type="molecule type" value="Genomic_DNA"/>
</dbReference>
<dbReference type="FunFam" id="1.20.920.30:FF:000002">
    <property type="entry name" value="Dynein axonemal heavy chain 3"/>
    <property type="match status" value="1"/>
</dbReference>
<dbReference type="GO" id="GO:0005874">
    <property type="term" value="C:microtubule"/>
    <property type="evidence" value="ECO:0007669"/>
    <property type="project" value="UniProtKB-KW"/>
</dbReference>
<evidence type="ECO:0000256" key="1">
    <source>
        <dbReference type="ARBA" id="ARBA00004430"/>
    </source>
</evidence>
<dbReference type="Proteomes" id="UP000225706">
    <property type="component" value="Unassembled WGS sequence"/>
</dbReference>
<dbReference type="PANTHER" id="PTHR22878:SF69">
    <property type="entry name" value="DYNEIN HEAVY CHAIN"/>
    <property type="match status" value="1"/>
</dbReference>
<dbReference type="Pfam" id="PF18198">
    <property type="entry name" value="AAA_lid_11"/>
    <property type="match status" value="1"/>
</dbReference>
<keyword evidence="3" id="KW-0963">Cytoplasm</keyword>
<dbReference type="Gene3D" id="1.10.8.710">
    <property type="match status" value="1"/>
</dbReference>
<dbReference type="Pfam" id="PF08393">
    <property type="entry name" value="DHC_N2"/>
    <property type="match status" value="1"/>
</dbReference>
<dbReference type="InterPro" id="IPR041658">
    <property type="entry name" value="AAA_lid_11"/>
</dbReference>
<feature type="region of interest" description="Disordered" evidence="15">
    <location>
        <begin position="127"/>
        <end position="155"/>
    </location>
</feature>
<feature type="compositionally biased region" description="Polar residues" evidence="15">
    <location>
        <begin position="219"/>
        <end position="230"/>
    </location>
</feature>
<dbReference type="InterPro" id="IPR041466">
    <property type="entry name" value="Dynein_AAA5_ext"/>
</dbReference>
<dbReference type="InterPro" id="IPR025662">
    <property type="entry name" value="Sigma_54_int_dom_ATP-bd_1"/>
</dbReference>
<dbReference type="FunFam" id="1.20.140.100:FF:000004">
    <property type="entry name" value="Dynein axonemal heavy chain 6"/>
    <property type="match status" value="1"/>
</dbReference>
<dbReference type="InterPro" id="IPR013602">
    <property type="entry name" value="Dynein_heavy_linker"/>
</dbReference>
<keyword evidence="12" id="KW-0206">Cytoskeleton</keyword>
<dbReference type="InterPro" id="IPR041228">
    <property type="entry name" value="Dynein_C"/>
</dbReference>
<dbReference type="FunFam" id="1.20.58.1120:FF:000007">
    <property type="entry name" value="Dynein heavy chain 4"/>
    <property type="match status" value="1"/>
</dbReference>
<protein>
    <submittedName>
        <fullName evidence="17">Dynein heavy chain 1, axonemal</fullName>
    </submittedName>
</protein>
<dbReference type="Pfam" id="PF17852">
    <property type="entry name" value="Dynein_AAA_lid"/>
    <property type="match status" value="1"/>
</dbReference>
<name>A0A2B4SDS4_STYPI</name>
<evidence type="ECO:0000256" key="3">
    <source>
        <dbReference type="ARBA" id="ARBA00022490"/>
    </source>
</evidence>
<evidence type="ECO:0000259" key="16">
    <source>
        <dbReference type="SMART" id="SM00382"/>
    </source>
</evidence>
<evidence type="ECO:0000256" key="15">
    <source>
        <dbReference type="SAM" id="MobiDB-lite"/>
    </source>
</evidence>
<dbReference type="Pfam" id="PF12781">
    <property type="entry name" value="AAA_9"/>
    <property type="match status" value="1"/>
</dbReference>
<feature type="region of interest" description="Disordered" evidence="15">
    <location>
        <begin position="1"/>
        <end position="55"/>
    </location>
</feature>
<dbReference type="Pfam" id="PF03028">
    <property type="entry name" value="Dynein_heavy"/>
    <property type="match status" value="1"/>
</dbReference>
<proteinExistence type="inferred from homology"/>
<dbReference type="Gene3D" id="1.10.8.1220">
    <property type="match status" value="1"/>
</dbReference>
<evidence type="ECO:0000313" key="17">
    <source>
        <dbReference type="EMBL" id="PFX28824.1"/>
    </source>
</evidence>
<dbReference type="InterPro" id="IPR003593">
    <property type="entry name" value="AAA+_ATPase"/>
</dbReference>
<dbReference type="PANTHER" id="PTHR22878">
    <property type="entry name" value="DYNEIN HEAVY CHAIN 6, AXONEMAL-LIKE-RELATED"/>
    <property type="match status" value="1"/>
</dbReference>
<dbReference type="Pfam" id="PF18199">
    <property type="entry name" value="Dynein_C"/>
    <property type="match status" value="1"/>
</dbReference>
<feature type="region of interest" description="Disordered" evidence="15">
    <location>
        <begin position="669"/>
        <end position="690"/>
    </location>
</feature>
<dbReference type="Pfam" id="PF12777">
    <property type="entry name" value="MT"/>
    <property type="match status" value="1"/>
</dbReference>
<evidence type="ECO:0000256" key="2">
    <source>
        <dbReference type="ARBA" id="ARBA00008887"/>
    </source>
</evidence>
<comment type="similarity">
    <text evidence="2">Belongs to the dynein heavy chain family.</text>
</comment>
<keyword evidence="11" id="KW-0505">Motor protein</keyword>
<dbReference type="Gene3D" id="1.10.287.2620">
    <property type="match status" value="1"/>
</dbReference>
<keyword evidence="7" id="KW-0067">ATP-binding</keyword>
<dbReference type="Gene3D" id="3.10.490.20">
    <property type="match status" value="1"/>
</dbReference>
<evidence type="ECO:0000256" key="11">
    <source>
        <dbReference type="ARBA" id="ARBA00023175"/>
    </source>
</evidence>
<evidence type="ECO:0000256" key="4">
    <source>
        <dbReference type="ARBA" id="ARBA00022701"/>
    </source>
</evidence>
<comment type="subcellular location">
    <subcellularLocation>
        <location evidence="1">Cytoplasm</location>
        <location evidence="1">Cytoskeleton</location>
        <location evidence="1">Cilium axoneme</location>
    </subcellularLocation>
</comment>
<feature type="region of interest" description="Disordered" evidence="15">
    <location>
        <begin position="213"/>
        <end position="262"/>
    </location>
</feature>
<keyword evidence="13" id="KW-0966">Cell projection</keyword>
<dbReference type="Gene3D" id="1.20.920.20">
    <property type="match status" value="1"/>
</dbReference>
<dbReference type="GO" id="GO:0005524">
    <property type="term" value="F:ATP binding"/>
    <property type="evidence" value="ECO:0007669"/>
    <property type="project" value="UniProtKB-KW"/>
</dbReference>
<dbReference type="Gene3D" id="3.40.50.300">
    <property type="entry name" value="P-loop containing nucleotide triphosphate hydrolases"/>
    <property type="match status" value="7"/>
</dbReference>
<dbReference type="InterPro" id="IPR024743">
    <property type="entry name" value="Dynein_HC_stalk"/>
</dbReference>
<keyword evidence="8" id="KW-0243">Dynein</keyword>
<dbReference type="Pfam" id="PF12774">
    <property type="entry name" value="AAA_6"/>
    <property type="match status" value="1"/>
</dbReference>
<evidence type="ECO:0000256" key="8">
    <source>
        <dbReference type="ARBA" id="ARBA00023017"/>
    </source>
</evidence>
<organism evidence="17 18">
    <name type="scientific">Stylophora pistillata</name>
    <name type="common">Smooth cauliflower coral</name>
    <dbReference type="NCBI Taxonomy" id="50429"/>
    <lineage>
        <taxon>Eukaryota</taxon>
        <taxon>Metazoa</taxon>
        <taxon>Cnidaria</taxon>
        <taxon>Anthozoa</taxon>
        <taxon>Hexacorallia</taxon>
        <taxon>Scleractinia</taxon>
        <taxon>Astrocoeniina</taxon>
        <taxon>Pocilloporidae</taxon>
        <taxon>Stylophora</taxon>
    </lineage>
</organism>
<sequence>MENDSDEPNPIVPHNSVVDFRFRSSVGNSGFSRIERRDDSTDRQNQPVKRTINDGRAAIDSLKSRLYDRPENSEVFRAMYRPVPPSSVQTSTQGSPHPPPKGGPRSTMGNYRTTMFRRDFNRLQVQRNQGFPKETVSVKQGGVELEQGNLPKRETKLDPQHLKVANGAAFSSLEEDNTASNDAENLHLDQRSEFSNSERLVDQVSSAGSFVKSVDETDSVTSSKTASNRPLSHKLRASSGKLHPPPPRGLKPDFKGNKPKSLSQGILSDEELINCDVSDVIMKLRQRLNMSTDLDAIANGEDPDEDDNNINRLYIREDDGKFVYCLPKNRAVRAAQYNPYDLVCVTSQEAQSNPQYFTVTASAVTQVRKGFDSELTPLKRWLYERKIFNIIFGFPTFTKFRLRKGYTSWRNNVRFQRNCSSRSEVVSSLFSATEASQQAILLVRALCEKASSSITGLGEGEEGICLLHVDPQKTFTLKEFVDAQTKQAQEAKEKLTALRVKVLEIVKEACEKITEEEGLTEWVHPERKKEQKKKKKPADTEGKKKKGKVRYGPSFTQMSQWRGVLHRLTCFIRMIDFLVMELLRRLVLTASRTLLAQVKAASMLGSIVHLSLMEPTLEREEKKNIVKFGTDDEEEKKAVPLLLVELVLNVPPAEEGGVDNKTVSFEVQSAQRPQTGGKSTPYTGDGTSFDDDTMTIISGKDPSVMSTSSQTSLTSRSFVSLKPTEQDFETALQDIIYGFEQTAASFKSLVHDPQLSVYVNPPAGDVVYALSRDVDEEERVRKIPWPDSELLFGQDPDYQNDVGLMFHQINDEVDNVLNFSKKYKKFCVMVDKSRRVDVDGSLKEREWNTEEFYVVLNQHTEEVLEMSKMVLHKRLGLFQVDITGFQSDCLPYLEKVLEAVARHLPVMAAKRNDVLLNVIKHASRKLDKMPETVEAFVEHLIFLSRMGNEISALEEEYNIVTRMYSIARNFDMTISAEELALYQTLMPSFQHLKSTILYCEAKKDQNIQRHSRALNELISTVRRELVIIKNKVCSPALLDADNIPQVATEKLKLLKEDLANLSTKARNYVAYQERFGSSMSSSLQKKALTEGAILTMTGHSSPQATSLQSEVTEVEKDLTLRCLLWESLQEWQGLVDQWEATPFETLNVDEVQRDVTRFIQTVFLLEKGLPPTKVVPRIKQKVVSFKQGMPVITSLRNPALRTRHWEAIQNVIGTRIVRDKYFTLGHLLQLKVFQHKEKISDISSYASNEATLEQMLQKVMDYWNHTDFQLSAHTSRDIAIITGADDIITAVEESQVTLSNIRGSRFVTPIKALVEDWDRKLKLFARTLDEWLLCQRNWLYLETIFSAADIQRQLPNEARLFAQVDKSWRDIMRRTIDKPNAFKASTAAGVLEVLQTSNSHLEKIHRCLEDYLETKRLVFARFYFLSNEDLLDILANSKNPNAVQPHLRKCFGNIYQLSIVRQAHSPAQIQNMTSEEGESVLLPKTLRARGTVESWLFGVELAMYETVKMHLRKCLVDYGTREYSEWVLAHPGQAILTVSQIVFNRDVLTCFRTTKPKEALQNKREKLVSVLHSLSQMVTSSLVPHQHQTLEALLTIDVHARDVLDSMIANQVYQMEDFQWTRQLRYEWNDERQACMVRHSNAVFEYGYEYLGCSPRLVITPLTDRCYLTLTGALNLHLNGAPAGPAGTGKTETVKDLGKAMGKQCLVFNCSEGLDYKMMGKFFSGLAQSGSWFCFDEFNRIDVEVLSVIAQQLHTIKTAKDNNVTRFLFEGRDIKLNANCGMFITMNPGYAGRVELPDNLKSLFRPVAMMVPDYALIAEIILFSEGFTAAALLSGKVVNLYQLASKQLSQQDHYDFGLRAIKSVLLMAGQRRRAASLNMASETLEEEDSHLIINAVKDANIPKVVAEDAELFKSILADLFPGLDPPVPDNKLLKKAAKAALGELSIQYWPSQIDKVIQLNSTFQVRHGVMLVGPAGGGKTTTRQILKRALVVLPSIQAREQQETKGTGEYPEETESSKSALFQMVLCLANGERIGMGHGMRILFEVDNLAMASPATVSRCGMVYMLPGEVFIHLLQLFEHSVDTGLRFLSNYKNVQHITAPDLSIVSTLCSIITGFLEIMNSQGGLIAGEVPNTAEDGAELSETTSAKTVTFADNSEHEINPIRKVSFIQRNPSQLLSFLGKVYVFAYTWAFGGNLRYETVVEDEEYEDAFAKDSPRIWELFDTMTRDLFDIDSPIGVRLPPGNESMANYYIDMESGQFSLWSNLVPSTRALIAKAVSSQFAISDTLNTLDDPPPMKNQLDIDRSLVPTVDTVRYAFLLSLLALNGRPVLLTGETGVGKSALIQDTLVRLSQPGGSGTSTGTILGAVFRTGGMTLVDSIMDITDAEGVKGERRSSEVVFNSMLFSAYTSSSKAQKFIESKLVKRGRDVVGPRPGKKVLLFVDDLNIPQPDAYQSQPPLELLRQFLDSRGFYDSKKLQWKEVHDVTLLAACAPPGGGRSAINGRLLRHFSVLYLPHPNSTWLHHIYVTQLGRFLEKADFALDVRDACQDLVTTAMGLYFELSANLLPTPTKSHYTFNLRDLNKVIEGLLQANPFVITSRDHCAQLLGHEASRVLHDRLTNDADRRYFFKVLSEQLHNGFKTRWTAEELEKTPLIFGDFLEGSEAYSSRLYRSVRQYDRLPQILEEYYDKANLSGGSVEHRFVFFNMAVQHVTRAARVFRQPGKHMQMVGVGGTGKATVAKLAAYIEDCAFFRPYVSRVYNLSEFRDDVKKACTVAGVKGKNTVLFLSDNLVKDEFLEDVTSILAGADIASFYDHEDVELISLDLKKEAILQGVSDTKDAIFQFFLERVKQKLHMVLSTTPAGSSFRRRCRLYPPLINCCTIDWFDKWPLDALQSVAVSFLELLDLGKDPESNSALLGSVSKVFVEVYNSVEQETQKFHEEVRRRYYTTPTSYMEFVRLYLCKLNDKRAELSFNRDRLCTGLQKLSETNELVGTMQTELLQLGPKLEQKAKDTEKLLEQLASDQEAVDQVHSVVQKEEEIMNEEALRVQAIAEEAQRDLEGALPQLQAAVEALDSLDKSDISEIRVYTKPPTMVMTVLSAVCVLLQQKPDWNSAKLLLGDQGFLKKLVGYDKNSIPDKVFTRLKRYTQHPEFNPEAVGKISVACKSMCQWVLALENYAEVYKIVQPKQRRCEEAQAALAIAKENLQQKQLSLLKIQEQLQLLKQQYDGSVAQLEELKQKKELTIVRLQRASVLTAALAEEQVRWSNSVNSQEEDAKGLIGDTLVSSAAVAYLGAFTSSYRHRLLSHWLQLCKAEKIPVSQHFELTEFLSEPIEVQNWLNKGLPHDKHSIENAVLIKHCRRWPLLIDPQEQASKWITQTEKDNGLKIVKASDPGYLRTLESAIPLGQPVLVEDLGENLDPSLNPILGKNTITRGNQEVMVIGDTEIEYNSNFRLYMTTPLANPHFLPEVCIKVTVINFTVTLDGLQDQLLSRVVQKERPKLEESRKELLHGLVTDRYKLRELEDRSLSLLHQSHGNILDDEDLISTLDDSKKVANVIHTRVVQSEETEEKINLSREKYLPVATRGAVLYFVLTDLAYVDVMYQFSLPWFTDLFDGCLESAQEPAQTTRGESPIRPGSAGTLRPIRKDKLAVSTASRPGFKRRQTANRPKDATELPEYLEALVEVLTESVYRVVSYALFACHKLTFSFMLCAGIMRRGRSTSRDKAIDEEEWNWFFRGSAVAAITDRLESEEELNRSWMGSQTTAAGSLGQYMSKMNKSPAKWITESTWKECLQLSASILAFSGLCSNIAVNGAFWSKFSASENPFKFIENEGELENDKTTSTEDHHPPQLGWNVSSLSRFQRLIIVKVLRPECLVDSVRLFVEQQMGPKFVTSFGFDLQEVFEESSCRKPLIFILSPGSDPTSQLMRFARETRGTSLHLDIISLGKGQGPRAEEAITKAYQQKGKWVFLQNCHHAASFMPRLQMIVGRISHPGTRVDPNFRMWLSSKPDPSFPVSILQAGLKMTVEPPPGIKANLLRSLGGVGGVVTESMWEDSGPGPSWKRLVFGLCFFNAIVHERKKFGALGWNIPYEFTASDLEVSILMLHMLLTEHHEVPWKAIRYLTGEIVYAGRVTDNWDQRCLQSILGNFYTPLALQESYGYTLDYVYRPPPPEISLSVCCEYIEGLPAADAPELFGMDQNAETAYLAGQGRAFIADLLAAQPRLTASIGSNKTNDDTVMDLVNDTLKYLPPRVDFNSNGVTADQGNLRRGSVSPDRLRQMAEKKLSQDPLADHANQSAYVTVLRQELNRFDRLLGIIYTSLSSLRLAVKGEVLMSEQLEEAYDALLSNRVPKAWEQAAYESCKPLGAWVDNLAKRVDFFSSWLDLVRNDKRSKSWVSRETGVMPTPTSSQSSMSTPLPRDHPIAFWLPAFFFPQGFLTAILQTHARQRNLPVDSLSFRYQVLNEKWTNDERVHSESDVDCKRVAFQGTPPDEGSLVFGLYLDGASWDFKRGCLQESLPGQRFYPLPQLLVSPIQQNLSTTPDGKDKEDAEEDLHTYECPLYRTSLRASSLTSTDHPTNFVTSVNLQSVQPADYWITRGVALLCQLDD</sequence>
<dbReference type="Pfam" id="PF12780">
    <property type="entry name" value="AAA_8"/>
    <property type="match status" value="1"/>
</dbReference>
<dbReference type="SMART" id="SM00382">
    <property type="entry name" value="AAA"/>
    <property type="match status" value="2"/>
</dbReference>
<feature type="compositionally biased region" description="Polar residues" evidence="15">
    <location>
        <begin position="86"/>
        <end position="95"/>
    </location>
</feature>
<keyword evidence="4" id="KW-0493">Microtubule</keyword>
<dbReference type="Gene3D" id="1.10.472.130">
    <property type="match status" value="1"/>
</dbReference>
<feature type="domain" description="AAA+ ATPase" evidence="16">
    <location>
        <begin position="1676"/>
        <end position="1815"/>
    </location>
</feature>
<dbReference type="Gene3D" id="1.20.58.1120">
    <property type="match status" value="1"/>
</dbReference>
<evidence type="ECO:0000256" key="6">
    <source>
        <dbReference type="ARBA" id="ARBA00022741"/>
    </source>
</evidence>
<dbReference type="GO" id="GO:0008569">
    <property type="term" value="F:minus-end-directed microtubule motor activity"/>
    <property type="evidence" value="ECO:0007669"/>
    <property type="project" value="InterPro"/>
</dbReference>
<dbReference type="Gene3D" id="6.10.140.1060">
    <property type="match status" value="1"/>
</dbReference>
<dbReference type="GO" id="GO:0005930">
    <property type="term" value="C:axoneme"/>
    <property type="evidence" value="ECO:0007669"/>
    <property type="project" value="UniProtKB-SubCell"/>
</dbReference>
<dbReference type="FunFam" id="3.20.180.20:FF:000003">
    <property type="entry name" value="Dynein heavy chain 12, axonemal"/>
    <property type="match status" value="1"/>
</dbReference>
<evidence type="ECO:0000256" key="5">
    <source>
        <dbReference type="ARBA" id="ARBA00022737"/>
    </source>
</evidence>
<dbReference type="InterPro" id="IPR026983">
    <property type="entry name" value="DHC"/>
</dbReference>
<evidence type="ECO:0000256" key="14">
    <source>
        <dbReference type="SAM" id="Coils"/>
    </source>
</evidence>
<dbReference type="InterPro" id="IPR042222">
    <property type="entry name" value="Dynein_2_N"/>
</dbReference>
<dbReference type="GO" id="GO:0051959">
    <property type="term" value="F:dynein light intermediate chain binding"/>
    <property type="evidence" value="ECO:0007669"/>
    <property type="project" value="InterPro"/>
</dbReference>